<dbReference type="Gene3D" id="3.40.50.80">
    <property type="entry name" value="Nucleotide-binding domain of ferredoxin-NADP reductase (FNR) module"/>
    <property type="match status" value="1"/>
</dbReference>
<dbReference type="InterPro" id="IPR006058">
    <property type="entry name" value="2Fe2S_fd_BS"/>
</dbReference>
<feature type="domain" description="2Fe-2S ferredoxin-type" evidence="1">
    <location>
        <begin position="1"/>
        <end position="93"/>
    </location>
</feature>
<dbReference type="SUPFAM" id="SSF63380">
    <property type="entry name" value="Riboflavin synthase domain-like"/>
    <property type="match status" value="1"/>
</dbReference>
<feature type="domain" description="FAD-binding FR-type" evidence="2">
    <location>
        <begin position="100"/>
        <end position="200"/>
    </location>
</feature>
<dbReference type="Pfam" id="PF00111">
    <property type="entry name" value="Fer2"/>
    <property type="match status" value="1"/>
</dbReference>
<dbReference type="CDD" id="cd06189">
    <property type="entry name" value="flavin_oxioreductase"/>
    <property type="match status" value="1"/>
</dbReference>
<dbReference type="InterPro" id="IPR036010">
    <property type="entry name" value="2Fe-2S_ferredoxin-like_sf"/>
</dbReference>
<dbReference type="PRINTS" id="PR00410">
    <property type="entry name" value="PHEHYDRXLASE"/>
</dbReference>
<dbReference type="InterPro" id="IPR001433">
    <property type="entry name" value="OxRdtase_FAD/NAD-bd"/>
</dbReference>
<dbReference type="PANTHER" id="PTHR47354">
    <property type="entry name" value="NADH OXIDOREDUCTASE HCR"/>
    <property type="match status" value="1"/>
</dbReference>
<dbReference type="Gene3D" id="3.10.20.30">
    <property type="match status" value="1"/>
</dbReference>
<dbReference type="InterPro" id="IPR008333">
    <property type="entry name" value="Cbr1-like_FAD-bd_dom"/>
</dbReference>
<dbReference type="PROSITE" id="PS51085">
    <property type="entry name" value="2FE2S_FER_2"/>
    <property type="match status" value="1"/>
</dbReference>
<dbReference type="GO" id="GO:0016491">
    <property type="term" value="F:oxidoreductase activity"/>
    <property type="evidence" value="ECO:0007669"/>
    <property type="project" value="InterPro"/>
</dbReference>
<dbReference type="SUPFAM" id="SSF52343">
    <property type="entry name" value="Ferredoxin reductase-like, C-terminal NADP-linked domain"/>
    <property type="match status" value="1"/>
</dbReference>
<dbReference type="PROSITE" id="PS00197">
    <property type="entry name" value="2FE2S_FER_1"/>
    <property type="match status" value="1"/>
</dbReference>
<dbReference type="InterPro" id="IPR012675">
    <property type="entry name" value="Beta-grasp_dom_sf"/>
</dbReference>
<dbReference type="Pfam" id="PF00970">
    <property type="entry name" value="FAD_binding_6"/>
    <property type="match status" value="1"/>
</dbReference>
<organism evidence="3">
    <name type="scientific">hydrothermal vent metagenome</name>
    <dbReference type="NCBI Taxonomy" id="652676"/>
    <lineage>
        <taxon>unclassified sequences</taxon>
        <taxon>metagenomes</taxon>
        <taxon>ecological metagenomes</taxon>
    </lineage>
</organism>
<dbReference type="Gene3D" id="2.40.30.10">
    <property type="entry name" value="Translation factors"/>
    <property type="match status" value="1"/>
</dbReference>
<dbReference type="SUPFAM" id="SSF54292">
    <property type="entry name" value="2Fe-2S ferredoxin-like"/>
    <property type="match status" value="1"/>
</dbReference>
<dbReference type="EMBL" id="UOFU01000279">
    <property type="protein sequence ID" value="VAX02602.1"/>
    <property type="molecule type" value="Genomic_DNA"/>
</dbReference>
<gene>
    <name evidence="3" type="ORF">MNBD_GAMMA20-346</name>
</gene>
<dbReference type="InterPro" id="IPR001041">
    <property type="entry name" value="2Fe-2S_ferredoxin-type"/>
</dbReference>
<accession>A0A3B1AFL2</accession>
<dbReference type="PANTHER" id="PTHR47354:SF5">
    <property type="entry name" value="PROTEIN RFBI"/>
    <property type="match status" value="1"/>
</dbReference>
<dbReference type="InterPro" id="IPR039261">
    <property type="entry name" value="FNR_nucleotide-bd"/>
</dbReference>
<evidence type="ECO:0000259" key="2">
    <source>
        <dbReference type="PROSITE" id="PS51384"/>
    </source>
</evidence>
<dbReference type="AlphaFoldDB" id="A0A3B1AFL2"/>
<dbReference type="GO" id="GO:0051537">
    <property type="term" value="F:2 iron, 2 sulfur cluster binding"/>
    <property type="evidence" value="ECO:0007669"/>
    <property type="project" value="InterPro"/>
</dbReference>
<dbReference type="InterPro" id="IPR017927">
    <property type="entry name" value="FAD-bd_FR_type"/>
</dbReference>
<proteinExistence type="predicted"/>
<name>A0A3B1AFL2_9ZZZZ</name>
<evidence type="ECO:0000259" key="1">
    <source>
        <dbReference type="PROSITE" id="PS51085"/>
    </source>
</evidence>
<reference evidence="3" key="1">
    <citation type="submission" date="2018-06" db="EMBL/GenBank/DDBJ databases">
        <authorList>
            <person name="Zhirakovskaya E."/>
        </authorList>
    </citation>
    <scope>NUCLEOTIDE SEQUENCE</scope>
</reference>
<protein>
    <submittedName>
        <fullName evidence="3">2-polyprenylphenol hydroxylase and related flavodoxin oxidoreductases / CDP-6-deoxy-delta-3,4-glucoseen reductase-like</fullName>
    </submittedName>
</protein>
<dbReference type="PROSITE" id="PS51384">
    <property type="entry name" value="FAD_FR"/>
    <property type="match status" value="1"/>
</dbReference>
<dbReference type="CDD" id="cd00207">
    <property type="entry name" value="fer2"/>
    <property type="match status" value="1"/>
</dbReference>
<dbReference type="InterPro" id="IPR017938">
    <property type="entry name" value="Riboflavin_synthase-like_b-brl"/>
</dbReference>
<evidence type="ECO:0000313" key="3">
    <source>
        <dbReference type="EMBL" id="VAX02602.1"/>
    </source>
</evidence>
<dbReference type="InterPro" id="IPR050415">
    <property type="entry name" value="MRET"/>
</dbReference>
<sequence length="343" mass="38433">MTFTVHLEPSGHHFDIEPDETVLDAALRHGHAFPYGCRSGNCGACLGQLLEGELDYGTDRPTPLAARDHPPGTAFFCQARAASDLIIEVKEITAVECLTVKTLPVLVQTKELLADDVVRLYLKLPQDEHLRFLAGQYIDILLKDGRRRSFSIANMPLNDHLLELHIRHVEGGDFTGYIFDQLREKDVLRIEGPHGNFFLREDSTRPLLFVAGGTGFAPVKSILEHTFAEEMPQSMRLYWGVRDEADLYLNALPQQWAREHPDFRYVPVLSSASGPWQGAQGYVHETVITDLATRGEDFSAFDVYVCGPPVMVRAAFAAFRERGLDEAHFYSDAFEFQAPKTSG</sequence>
<dbReference type="Pfam" id="PF00175">
    <property type="entry name" value="NAD_binding_1"/>
    <property type="match status" value="1"/>
</dbReference>